<protein>
    <recommendedName>
        <fullName evidence="4">Fenitrothion hydrolase FedB</fullName>
    </recommendedName>
</protein>
<comment type="caution">
    <text evidence="2">The sequence shown here is derived from an EMBL/GenBank/DDBJ whole genome shotgun (WGS) entry which is preliminary data.</text>
</comment>
<feature type="transmembrane region" description="Helical" evidence="1">
    <location>
        <begin position="428"/>
        <end position="445"/>
    </location>
</feature>
<feature type="transmembrane region" description="Helical" evidence="1">
    <location>
        <begin position="166"/>
        <end position="184"/>
    </location>
</feature>
<keyword evidence="1" id="KW-1133">Transmembrane helix</keyword>
<evidence type="ECO:0008006" key="4">
    <source>
        <dbReference type="Google" id="ProtNLM"/>
    </source>
</evidence>
<feature type="transmembrane region" description="Helical" evidence="1">
    <location>
        <begin position="80"/>
        <end position="102"/>
    </location>
</feature>
<feature type="transmembrane region" description="Helical" evidence="1">
    <location>
        <begin position="358"/>
        <end position="378"/>
    </location>
</feature>
<feature type="transmembrane region" description="Helical" evidence="1">
    <location>
        <begin position="38"/>
        <end position="59"/>
    </location>
</feature>
<reference evidence="2 3" key="1">
    <citation type="submission" date="2020-04" db="EMBL/GenBank/DDBJ databases">
        <authorList>
            <person name="Yoon J."/>
        </authorList>
    </citation>
    <scope>NUCLEOTIDE SEQUENCE [LARGE SCALE GENOMIC DNA]</scope>
    <source>
        <strain evidence="2 3">KMU-166</strain>
    </source>
</reference>
<organism evidence="2 3">
    <name type="scientific">Spongiibacter thalassae</name>
    <dbReference type="NCBI Taxonomy" id="2721624"/>
    <lineage>
        <taxon>Bacteria</taxon>
        <taxon>Pseudomonadati</taxon>
        <taxon>Pseudomonadota</taxon>
        <taxon>Gammaproteobacteria</taxon>
        <taxon>Cellvibrionales</taxon>
        <taxon>Spongiibacteraceae</taxon>
        <taxon>Spongiibacter</taxon>
    </lineage>
</organism>
<accession>A0ABX1GAI5</accession>
<evidence type="ECO:0000256" key="1">
    <source>
        <dbReference type="SAM" id="Phobius"/>
    </source>
</evidence>
<keyword evidence="1" id="KW-0812">Transmembrane</keyword>
<feature type="transmembrane region" description="Helical" evidence="1">
    <location>
        <begin position="457"/>
        <end position="480"/>
    </location>
</feature>
<sequence>MNRLPALILAVSLSLVPQTLLAHSFGEPYKLPMPYWMYIYGALAALILSFLVLACFYQSEPQATPWRKVIQLPRWLRHRAVTLALKLSLLMLFVLAVTTGLVGNQDSYRNFNMTFFWIVFALGGCYLSALIGDWYRYLSPWRTLSDGINILAKGFNQGRLRYPRRLAYWPALVLYMTFISLELFGETRPFSLSIILLAYTLINLLAVWLVGAQAWFRYGEFFAVMFRLTAMMSPLTFSRRPEDQSRRIHIVLRAPFSGLIDQRVEHPSLLVFLLFMLSSTAFDGLRETSLWFGLFWKDPLNILTPLIGEPPIYAYVWLRPWYLFYEFITLLLSPLIYLGLFVGFLWLGKLLTRSAIPLGQLAMQFGYSLLPIALVYHITHYYTLLLSQGIKIRALASDPFAWGWNLFGNAITGRIPILPDMGAVWNSQVWLILLGHIASVYLAHVEALRRFPSARQAALSQLPMLMLMVIFTAAGLWILAQPLQG</sequence>
<feature type="transmembrane region" description="Helical" evidence="1">
    <location>
        <begin position="114"/>
        <end position="135"/>
    </location>
</feature>
<proteinExistence type="predicted"/>
<gene>
    <name evidence="2" type="ORF">HCU74_01945</name>
</gene>
<feature type="transmembrane region" description="Helical" evidence="1">
    <location>
        <begin position="324"/>
        <end position="346"/>
    </location>
</feature>
<dbReference type="EMBL" id="JAAWWK010000001">
    <property type="protein sequence ID" value="NKI16172.1"/>
    <property type="molecule type" value="Genomic_DNA"/>
</dbReference>
<evidence type="ECO:0000313" key="2">
    <source>
        <dbReference type="EMBL" id="NKI16172.1"/>
    </source>
</evidence>
<keyword evidence="3" id="KW-1185">Reference proteome</keyword>
<dbReference type="Proteomes" id="UP000765845">
    <property type="component" value="Unassembled WGS sequence"/>
</dbReference>
<keyword evidence="1" id="KW-0472">Membrane</keyword>
<feature type="transmembrane region" description="Helical" evidence="1">
    <location>
        <begin position="190"/>
        <end position="211"/>
    </location>
</feature>
<evidence type="ECO:0000313" key="3">
    <source>
        <dbReference type="Proteomes" id="UP000765845"/>
    </source>
</evidence>
<dbReference type="RefSeq" id="WP_168448706.1">
    <property type="nucleotide sequence ID" value="NZ_JAAWWK010000001.1"/>
</dbReference>
<name>A0ABX1GAI5_9GAMM</name>